<dbReference type="Pfam" id="PF13279">
    <property type="entry name" value="4HBT_2"/>
    <property type="match status" value="1"/>
</dbReference>
<keyword evidence="2" id="KW-0378">Hydrolase</keyword>
<dbReference type="InterPro" id="IPR029069">
    <property type="entry name" value="HotDog_dom_sf"/>
</dbReference>
<evidence type="ECO:0000313" key="3">
    <source>
        <dbReference type="Proteomes" id="UP000190061"/>
    </source>
</evidence>
<dbReference type="STRING" id="1122188.SAMN02745674_00601"/>
<keyword evidence="3" id="KW-1185">Reference proteome</keyword>
<dbReference type="AlphaFoldDB" id="A0A1T4MUY8"/>
<organism evidence="2 3">
    <name type="scientific">Lysobacter spongiicola DSM 21749</name>
    <dbReference type="NCBI Taxonomy" id="1122188"/>
    <lineage>
        <taxon>Bacteria</taxon>
        <taxon>Pseudomonadati</taxon>
        <taxon>Pseudomonadota</taxon>
        <taxon>Gammaproteobacteria</taxon>
        <taxon>Lysobacterales</taxon>
        <taxon>Lysobacteraceae</taxon>
        <taxon>Novilysobacter</taxon>
    </lineage>
</organism>
<dbReference type="GO" id="GO:0047617">
    <property type="term" value="F:fatty acyl-CoA hydrolase activity"/>
    <property type="evidence" value="ECO:0007669"/>
    <property type="project" value="TreeGrafter"/>
</dbReference>
<accession>A0A1T4MUY8</accession>
<feature type="region of interest" description="Disordered" evidence="1">
    <location>
        <begin position="1"/>
        <end position="50"/>
    </location>
</feature>
<protein>
    <submittedName>
        <fullName evidence="2">Acyl-CoA thioester hydrolase</fullName>
    </submittedName>
</protein>
<reference evidence="2 3" key="1">
    <citation type="submission" date="2017-02" db="EMBL/GenBank/DDBJ databases">
        <authorList>
            <person name="Peterson S.W."/>
        </authorList>
    </citation>
    <scope>NUCLEOTIDE SEQUENCE [LARGE SCALE GENOMIC DNA]</scope>
    <source>
        <strain evidence="2 3">DSM 21749</strain>
    </source>
</reference>
<gene>
    <name evidence="2" type="ORF">SAMN02745674_00601</name>
</gene>
<dbReference type="InterPro" id="IPR050563">
    <property type="entry name" value="4-hydroxybenzoyl-CoA_TE"/>
</dbReference>
<dbReference type="PANTHER" id="PTHR31793">
    <property type="entry name" value="4-HYDROXYBENZOYL-COA THIOESTERASE FAMILY MEMBER"/>
    <property type="match status" value="1"/>
</dbReference>
<dbReference type="Gene3D" id="3.10.129.10">
    <property type="entry name" value="Hotdog Thioesterase"/>
    <property type="match status" value="1"/>
</dbReference>
<dbReference type="SUPFAM" id="SSF54637">
    <property type="entry name" value="Thioesterase/thiol ester dehydrase-isomerase"/>
    <property type="match status" value="1"/>
</dbReference>
<sequence length="182" mass="19747">MSDAIPTDKPKRKPRKAAARKKAPGKTAAMQTAGLQREGGEGKPAAADPTTLIRVPMPVRWRDLDAFNHVNNSKYLSFLEEARLQWMMEVPGQGLDEHVAPVVAAAHLNYRRPITWPAQIAIELFVERLGNTSLTVGHRIVDAADPATLYCDGNVVMVWIDRDSGAAATLPEAVRTACSPGA</sequence>
<name>A0A1T4MUY8_9GAMM</name>
<evidence type="ECO:0000313" key="2">
    <source>
        <dbReference type="EMBL" id="SJZ70595.1"/>
    </source>
</evidence>
<dbReference type="CDD" id="cd00586">
    <property type="entry name" value="4HBT"/>
    <property type="match status" value="1"/>
</dbReference>
<proteinExistence type="predicted"/>
<evidence type="ECO:0000256" key="1">
    <source>
        <dbReference type="SAM" id="MobiDB-lite"/>
    </source>
</evidence>
<dbReference type="EMBL" id="FUXP01000001">
    <property type="protein sequence ID" value="SJZ70595.1"/>
    <property type="molecule type" value="Genomic_DNA"/>
</dbReference>
<dbReference type="PANTHER" id="PTHR31793:SF24">
    <property type="entry name" value="LONG-CHAIN ACYL-COA THIOESTERASE FADM"/>
    <property type="match status" value="1"/>
</dbReference>
<feature type="compositionally biased region" description="Basic residues" evidence="1">
    <location>
        <begin position="10"/>
        <end position="24"/>
    </location>
</feature>
<dbReference type="Proteomes" id="UP000190061">
    <property type="component" value="Unassembled WGS sequence"/>
</dbReference>